<sequence>MECSISSSFSDSSKKNSRIHSKNFTDLQNENALLIQKNVDLSAQLTNLRSQFDQALVVSSKIENVFSTNSEYSKEIAHLKSEKDDLNRRLQIALQNNQDLNYKLQNYANSQINVNENYGNFKRQKDKYDKIILDMQSKLDESNKENEFLKQNSEQFNMTMENIYQAASHFFNQIIDSPQILLDCFMHNKNNSESKDIIKLTKHIYKLKNQLKKKDYMIENYEKSKIQNEIDKNTIQVTENEFNYKISDLTAQLNELKDRNQTQSQQIDELTRKNESLIEELAQKNAQIKVNMFQNEDKQTIDIQQLNHKLISTQKLLTVTVKKNKQLKNKLFVIVCKAKSLEKKCHILRNSIKALEIRKGDLKCEIQRKADLHTQSEFKIKDVENSVLRAKDELNLQKKENDRLHGEIVQYENKLRQADRDYKELQEEKNHLISISQQFDGKIQAYENKLQAERARHENLERRLRDELSPLDPSNVIPPTILNSTDFPNELQTVIGEIGRNTAVNLTVRIQSAFSTIAKYFKAKFEEVEGQIKEERQKFSGLKTQVDSLLDFLSRLFPEVKINYELILSDEQTRNILGDTIRNLKEIQRIGPLIDEVNSTLGIQKFEDAKITIDELLRTIDEFQREIRKQKDLKRRTFKLSKLKEEELITEIQSIESEYNKLDSDFKELFSDKNSLQEKIFSIQNQMKEKEEILTNTYQKKINDLNEIILDLQNKLKSASSLNDIISKLTRSKERLESDIKLKQTQNEDDKKKYKQKVKIEREKYDQLLNQTRKQISESQSKIRELTDINSKFEASNSVLSANNNELLLRIKKLETKLNALQSEFERDKKSVESQCQAKLLFAETECKSKIEENKLQVDLMKKRLIDLISKTFSAYLDGLNVDENNFEGAIQLLKRKMDSIMNKESIIRGRFKFDSNQPLEDIISSLISRQRKSKY</sequence>
<gene>
    <name evidence="2" type="ORF">M9Y10_038620</name>
</gene>
<dbReference type="Proteomes" id="UP001470230">
    <property type="component" value="Unassembled WGS sequence"/>
</dbReference>
<reference evidence="2 3" key="1">
    <citation type="submission" date="2024-04" db="EMBL/GenBank/DDBJ databases">
        <title>Tritrichomonas musculus Genome.</title>
        <authorList>
            <person name="Alves-Ferreira E."/>
            <person name="Grigg M."/>
            <person name="Lorenzi H."/>
            <person name="Galac M."/>
        </authorList>
    </citation>
    <scope>NUCLEOTIDE SEQUENCE [LARGE SCALE GENOMIC DNA]</scope>
    <source>
        <strain evidence="2 3">EAF2021</strain>
    </source>
</reference>
<accession>A0ABR2KC36</accession>
<evidence type="ECO:0000313" key="3">
    <source>
        <dbReference type="Proteomes" id="UP001470230"/>
    </source>
</evidence>
<feature type="coiled-coil region" evidence="1">
    <location>
        <begin position="69"/>
        <end position="103"/>
    </location>
</feature>
<name>A0ABR2KC36_9EUKA</name>
<protein>
    <submittedName>
        <fullName evidence="2">Uncharacterized protein</fullName>
    </submittedName>
</protein>
<proteinExistence type="predicted"/>
<comment type="caution">
    <text evidence="2">The sequence shown here is derived from an EMBL/GenBank/DDBJ whole genome shotgun (WGS) entry which is preliminary data.</text>
</comment>
<dbReference type="EMBL" id="JAPFFF010000006">
    <property type="protein sequence ID" value="KAK8887570.1"/>
    <property type="molecule type" value="Genomic_DNA"/>
</dbReference>
<evidence type="ECO:0000256" key="1">
    <source>
        <dbReference type="SAM" id="Coils"/>
    </source>
</evidence>
<feature type="coiled-coil region" evidence="1">
    <location>
        <begin position="338"/>
        <end position="467"/>
    </location>
</feature>
<keyword evidence="3" id="KW-1185">Reference proteome</keyword>
<organism evidence="2 3">
    <name type="scientific">Tritrichomonas musculus</name>
    <dbReference type="NCBI Taxonomy" id="1915356"/>
    <lineage>
        <taxon>Eukaryota</taxon>
        <taxon>Metamonada</taxon>
        <taxon>Parabasalia</taxon>
        <taxon>Tritrichomonadida</taxon>
        <taxon>Tritrichomonadidae</taxon>
        <taxon>Tritrichomonas</taxon>
    </lineage>
</organism>
<keyword evidence="1" id="KW-0175">Coiled coil</keyword>
<evidence type="ECO:0000313" key="2">
    <source>
        <dbReference type="EMBL" id="KAK8887570.1"/>
    </source>
</evidence>
<feature type="coiled-coil region" evidence="1">
    <location>
        <begin position="239"/>
        <end position="287"/>
    </location>
</feature>
<feature type="coiled-coil region" evidence="1">
    <location>
        <begin position="132"/>
        <end position="159"/>
    </location>
</feature>
<dbReference type="SUPFAM" id="SSF57997">
    <property type="entry name" value="Tropomyosin"/>
    <property type="match status" value="1"/>
</dbReference>
<feature type="coiled-coil region" evidence="1">
    <location>
        <begin position="606"/>
        <end position="831"/>
    </location>
</feature>